<feature type="transmembrane region" description="Helical" evidence="1">
    <location>
        <begin position="241"/>
        <end position="261"/>
    </location>
</feature>
<feature type="transmembrane region" description="Helical" evidence="1">
    <location>
        <begin position="196"/>
        <end position="213"/>
    </location>
</feature>
<comment type="caution">
    <text evidence="2">The sequence shown here is derived from an EMBL/GenBank/DDBJ whole genome shotgun (WGS) entry which is preliminary data.</text>
</comment>
<protein>
    <submittedName>
        <fullName evidence="2">ABC transporter permease</fullName>
    </submittedName>
</protein>
<keyword evidence="1" id="KW-1133">Transmembrane helix</keyword>
<name>A0ABS6JHT0_9BACI</name>
<feature type="transmembrane region" description="Helical" evidence="1">
    <location>
        <begin position="464"/>
        <end position="481"/>
    </location>
</feature>
<feature type="transmembrane region" description="Helical" evidence="1">
    <location>
        <begin position="300"/>
        <end position="327"/>
    </location>
</feature>
<evidence type="ECO:0000313" key="2">
    <source>
        <dbReference type="EMBL" id="MBU9713221.1"/>
    </source>
</evidence>
<keyword evidence="3" id="KW-1185">Reference proteome</keyword>
<feature type="transmembrane region" description="Helical" evidence="1">
    <location>
        <begin position="25"/>
        <end position="43"/>
    </location>
</feature>
<gene>
    <name evidence="2" type="ORF">KS419_15935</name>
</gene>
<dbReference type="RefSeq" id="WP_217067386.1">
    <property type="nucleotide sequence ID" value="NZ_JAHQCS010000129.1"/>
</dbReference>
<dbReference type="EMBL" id="JAHQCS010000129">
    <property type="protein sequence ID" value="MBU9713221.1"/>
    <property type="molecule type" value="Genomic_DNA"/>
</dbReference>
<evidence type="ECO:0000256" key="1">
    <source>
        <dbReference type="SAM" id="Phobius"/>
    </source>
</evidence>
<feature type="transmembrane region" description="Helical" evidence="1">
    <location>
        <begin position="395"/>
        <end position="419"/>
    </location>
</feature>
<feature type="transmembrane region" description="Helical" evidence="1">
    <location>
        <begin position="347"/>
        <end position="367"/>
    </location>
</feature>
<proteinExistence type="predicted"/>
<organism evidence="2 3">
    <name type="scientific">Evansella tamaricis</name>
    <dbReference type="NCBI Taxonomy" id="2069301"/>
    <lineage>
        <taxon>Bacteria</taxon>
        <taxon>Bacillati</taxon>
        <taxon>Bacillota</taxon>
        <taxon>Bacilli</taxon>
        <taxon>Bacillales</taxon>
        <taxon>Bacillaceae</taxon>
        <taxon>Evansella</taxon>
    </lineage>
</organism>
<keyword evidence="1" id="KW-0812">Transmembrane</keyword>
<sequence length="534" mass="57813">MSANNLVAKTGHLSRFILKLDRIRIPIWLISITFFTLVVPPAYSELYSSQQERDAMAETMQNPAMIAMAGPADVLNYTIGVMTAHAMLLMTAVVVGLMSILLVTRHTRADEEDGRIELIRSLPAGRLSYLNATLIVSVITSIALALLNGLGLYALGIESMDLEGSLLYGVALGATALFFAGVTAVFAQLTETSRGTIGYSIAFLLGAYLFRGITDVSNESLSWISPLGWVTKAEVYGANHWWPMVLMVGVSLVLFVLANYLNAIRDLERGFMPSKPGRRNASKFLQGPIGLALKLQRTGLIAWAVGMYILGASYGSVFGDLEAFIGSNEMMSQMLLQMDGVSIAEQFLPMLMVVITLIGTVPPLMAINKLRGEEKKGRLEHLIGRAVSRTQLMSGYLLVAVLNGFVMVSLGAIGLWSAASAVMDEPIAFGTIYGAAISYYPAILVMVGLAVFLIGFVPKWTSLTWMYVIYSFLVLYLGGLFDLEDWIGNISPFGHVPQAPIEEVTAAPLVVLSVIAAGLMVIGMIGFRKRDLEG</sequence>
<keyword evidence="1" id="KW-0472">Membrane</keyword>
<dbReference type="Pfam" id="PF13346">
    <property type="entry name" value="ABC2_membrane_5"/>
    <property type="match status" value="1"/>
</dbReference>
<dbReference type="InterPro" id="IPR025699">
    <property type="entry name" value="ABC2_memb-like"/>
</dbReference>
<dbReference type="Proteomes" id="UP000784880">
    <property type="component" value="Unassembled WGS sequence"/>
</dbReference>
<evidence type="ECO:0000313" key="3">
    <source>
        <dbReference type="Proteomes" id="UP000784880"/>
    </source>
</evidence>
<feature type="transmembrane region" description="Helical" evidence="1">
    <location>
        <begin position="166"/>
        <end position="189"/>
    </location>
</feature>
<feature type="transmembrane region" description="Helical" evidence="1">
    <location>
        <begin position="129"/>
        <end position="154"/>
    </location>
</feature>
<feature type="transmembrane region" description="Helical" evidence="1">
    <location>
        <begin position="439"/>
        <end position="457"/>
    </location>
</feature>
<accession>A0ABS6JHT0</accession>
<reference evidence="2 3" key="1">
    <citation type="submission" date="2021-06" db="EMBL/GenBank/DDBJ databases">
        <title>Bacillus sp. RD4P76, an endophyte from a halophyte.</title>
        <authorList>
            <person name="Sun J.-Q."/>
        </authorList>
    </citation>
    <scope>NUCLEOTIDE SEQUENCE [LARGE SCALE GENOMIC DNA]</scope>
    <source>
        <strain evidence="2 3">CGMCC 1.15917</strain>
    </source>
</reference>
<feature type="transmembrane region" description="Helical" evidence="1">
    <location>
        <begin position="77"/>
        <end position="103"/>
    </location>
</feature>
<feature type="transmembrane region" description="Helical" evidence="1">
    <location>
        <begin position="506"/>
        <end position="527"/>
    </location>
</feature>